<dbReference type="GO" id="GO:0016301">
    <property type="term" value="F:kinase activity"/>
    <property type="evidence" value="ECO:0007669"/>
    <property type="project" value="UniProtKB-KW"/>
</dbReference>
<feature type="transmembrane region" description="Helical" evidence="1">
    <location>
        <begin position="6"/>
        <end position="27"/>
    </location>
</feature>
<evidence type="ECO:0000313" key="3">
    <source>
        <dbReference type="Proteomes" id="UP000018130"/>
    </source>
</evidence>
<dbReference type="AlphaFoldDB" id="T2JS32"/>
<keyword evidence="2" id="KW-0670">Pyruvate</keyword>
<sequence length="399" mass="46656">MSWIEGLIVALILFFFFIILVRSSIMLNNKNLNQRDKLASCCQLYQVRSNGREYKKNLEIAEIWINDLYSSSQLTIENIVNNLLDIFKNTRLSNLTEKGKAGLCLRCYISEYIVSACKKRASLFSGSQGVTYQSLLAFVLDDDGQYLIIIDTDGKQKIVDTEGKKQSEIIENSIFTVEILKSYKHSLERKRSLKNWTYLKTQQNKQIVEFLSEFGFINSTDWGLLTRIKKYQLQELTKQEQLIIEVYGQVYKRDRKGKRSKCQPPSDEQLQEMIGKLNIDTVKKPDILLNQLKNIAQKYRKFSVSLDRSFLDQEADINSLEIPYYDVPIEEKFKEKEGLYLSETINNNLVNILQSNVNELVENRINKLKKRQKLFPLCRTIYKFFKSLLSRRKKSKSDC</sequence>
<protein>
    <submittedName>
        <fullName evidence="2">Pyruvate kinase</fullName>
        <ecNumber evidence="2">2.7.1.40</ecNumber>
    </submittedName>
</protein>
<keyword evidence="2" id="KW-0418">Kinase</keyword>
<reference evidence="2 3" key="2">
    <citation type="submission" date="2013-09" db="EMBL/GenBank/DDBJ databases">
        <title>Whole genome comparison of six Crocosphaera watsonii strains with differing phenotypes.</title>
        <authorList>
            <person name="Bench S.R."/>
            <person name="Heller P."/>
            <person name="Frank I."/>
            <person name="Arciniega M."/>
            <person name="Shilova I.N."/>
            <person name="Zehr J.P."/>
        </authorList>
    </citation>
    <scope>NUCLEOTIDE SEQUENCE [LARGE SCALE GENOMIC DNA]</scope>
    <source>
        <strain evidence="2 3">WH 0402</strain>
    </source>
</reference>
<comment type="caution">
    <text evidence="2">The sequence shown here is derived from an EMBL/GenBank/DDBJ whole genome shotgun (WGS) entry which is preliminary data.</text>
</comment>
<proteinExistence type="predicted"/>
<dbReference type="GO" id="GO:0004743">
    <property type="term" value="F:pyruvate kinase activity"/>
    <property type="evidence" value="ECO:0007669"/>
    <property type="project" value="UniProtKB-EC"/>
</dbReference>
<dbReference type="EC" id="2.7.1.40" evidence="2"/>
<accession>T2JS32</accession>
<gene>
    <name evidence="2" type="ORF">CWATWH0402_5149</name>
</gene>
<reference evidence="2 3" key="1">
    <citation type="submission" date="2013-01" db="EMBL/GenBank/DDBJ databases">
        <authorList>
            <person name="Bench S."/>
        </authorList>
    </citation>
    <scope>NUCLEOTIDE SEQUENCE [LARGE SCALE GENOMIC DNA]</scope>
    <source>
        <strain evidence="2 3">WH 0402</strain>
    </source>
</reference>
<keyword evidence="1" id="KW-0472">Membrane</keyword>
<dbReference type="EMBL" id="CAQN01000588">
    <property type="protein sequence ID" value="CCQ67377.1"/>
    <property type="molecule type" value="Genomic_DNA"/>
</dbReference>
<dbReference type="Proteomes" id="UP000018130">
    <property type="component" value="Unassembled WGS sequence"/>
</dbReference>
<keyword evidence="2" id="KW-0808">Transferase</keyword>
<keyword evidence="1" id="KW-1133">Transmembrane helix</keyword>
<evidence type="ECO:0000313" key="2">
    <source>
        <dbReference type="EMBL" id="CCQ67377.1"/>
    </source>
</evidence>
<organism evidence="2 3">
    <name type="scientific">Crocosphaera watsonii WH 0402</name>
    <dbReference type="NCBI Taxonomy" id="1284629"/>
    <lineage>
        <taxon>Bacteria</taxon>
        <taxon>Bacillati</taxon>
        <taxon>Cyanobacteriota</taxon>
        <taxon>Cyanophyceae</taxon>
        <taxon>Oscillatoriophycideae</taxon>
        <taxon>Chroococcales</taxon>
        <taxon>Aphanothecaceae</taxon>
        <taxon>Crocosphaera</taxon>
    </lineage>
</organism>
<name>T2JS32_CROWT</name>
<evidence type="ECO:0000256" key="1">
    <source>
        <dbReference type="SAM" id="Phobius"/>
    </source>
</evidence>
<keyword evidence="1" id="KW-0812">Transmembrane</keyword>